<comment type="caution">
    <text evidence="6">The sequence shown here is derived from an EMBL/GenBank/DDBJ whole genome shotgun (WGS) entry which is preliminary data.</text>
</comment>
<organism evidence="6 7">
    <name type="scientific">Tritrichomonas foetus</name>
    <dbReference type="NCBI Taxonomy" id="1144522"/>
    <lineage>
        <taxon>Eukaryota</taxon>
        <taxon>Metamonada</taxon>
        <taxon>Parabasalia</taxon>
        <taxon>Tritrichomonadida</taxon>
        <taxon>Tritrichomonadidae</taxon>
        <taxon>Tritrichomonas</taxon>
    </lineage>
</organism>
<dbReference type="PANTHER" id="PTHR10782:SF4">
    <property type="entry name" value="TONALLI, ISOFORM E"/>
    <property type="match status" value="1"/>
</dbReference>
<dbReference type="GO" id="GO:0016925">
    <property type="term" value="P:protein sumoylation"/>
    <property type="evidence" value="ECO:0007669"/>
    <property type="project" value="TreeGrafter"/>
</dbReference>
<sequence length="239" mass="27080">MNSSFYDDHIRCRRSALARAARLCSPADDIMSQVTSPQFSGYLSQSFAPGQNNSFTNSPLVAPSSLPLLGPWDQNPPQSQNQINSHPRNISFCSFEIINTQQVYPSVVVNGIIRNVNDVIREIIIHRPPAQMIMDDKEISIICPFSYVPITCPVRGENCHHSQCFDAAEYLILQESDIWFCPICNIPICIDSLRFDPLFFKDKSSRQCGTPIIQPTTQTNTDGWDDYESFSHNFDYGQY</sequence>
<dbReference type="PANTHER" id="PTHR10782">
    <property type="entry name" value="ZINC FINGER MIZ DOMAIN-CONTAINING PROTEIN"/>
    <property type="match status" value="1"/>
</dbReference>
<dbReference type="GeneID" id="94831878"/>
<evidence type="ECO:0000259" key="5">
    <source>
        <dbReference type="PROSITE" id="PS51044"/>
    </source>
</evidence>
<dbReference type="Proteomes" id="UP000179807">
    <property type="component" value="Unassembled WGS sequence"/>
</dbReference>
<evidence type="ECO:0000256" key="3">
    <source>
        <dbReference type="ARBA" id="ARBA00022833"/>
    </source>
</evidence>
<dbReference type="AlphaFoldDB" id="A0A1J4L2X7"/>
<keyword evidence="2 4" id="KW-0863">Zinc-finger</keyword>
<dbReference type="GO" id="GO:0061665">
    <property type="term" value="F:SUMO ligase activity"/>
    <property type="evidence" value="ECO:0007669"/>
    <property type="project" value="TreeGrafter"/>
</dbReference>
<name>A0A1J4L2X7_9EUKA</name>
<dbReference type="GO" id="GO:0008270">
    <property type="term" value="F:zinc ion binding"/>
    <property type="evidence" value="ECO:0007669"/>
    <property type="project" value="UniProtKB-KW"/>
</dbReference>
<evidence type="ECO:0000256" key="4">
    <source>
        <dbReference type="PROSITE-ProRule" id="PRU00452"/>
    </source>
</evidence>
<dbReference type="PROSITE" id="PS51044">
    <property type="entry name" value="ZF_SP_RING"/>
    <property type="match status" value="1"/>
</dbReference>
<evidence type="ECO:0000256" key="2">
    <source>
        <dbReference type="ARBA" id="ARBA00022771"/>
    </source>
</evidence>
<dbReference type="InterPro" id="IPR013083">
    <property type="entry name" value="Znf_RING/FYVE/PHD"/>
</dbReference>
<feature type="domain" description="SP-RING-type" evidence="5">
    <location>
        <begin position="128"/>
        <end position="208"/>
    </location>
</feature>
<dbReference type="GO" id="GO:0000785">
    <property type="term" value="C:chromatin"/>
    <property type="evidence" value="ECO:0007669"/>
    <property type="project" value="TreeGrafter"/>
</dbReference>
<dbReference type="Gene3D" id="3.30.40.10">
    <property type="entry name" value="Zinc/RING finger domain, C3HC4 (zinc finger)"/>
    <property type="match status" value="1"/>
</dbReference>
<proteinExistence type="predicted"/>
<protein>
    <submittedName>
        <fullName evidence="6">MIZ zinc finger family protein</fullName>
    </submittedName>
</protein>
<dbReference type="VEuPathDB" id="TrichDB:TRFO_13315"/>
<dbReference type="OrthoDB" id="28127at2759"/>
<keyword evidence="7" id="KW-1185">Reference proteome</keyword>
<reference evidence="6" key="1">
    <citation type="submission" date="2016-10" db="EMBL/GenBank/DDBJ databases">
        <authorList>
            <person name="Benchimol M."/>
            <person name="Almeida L.G."/>
            <person name="Vasconcelos A.T."/>
            <person name="Perreira-Neves A."/>
            <person name="Rosa I.A."/>
            <person name="Tasca T."/>
            <person name="Bogo M.R."/>
            <person name="de Souza W."/>
        </authorList>
    </citation>
    <scope>NUCLEOTIDE SEQUENCE [LARGE SCALE GENOMIC DNA]</scope>
    <source>
        <strain evidence="6">K</strain>
    </source>
</reference>
<evidence type="ECO:0000313" key="6">
    <source>
        <dbReference type="EMBL" id="OHT16302.1"/>
    </source>
</evidence>
<gene>
    <name evidence="6" type="ORF">TRFO_13315</name>
</gene>
<accession>A0A1J4L2X7</accession>
<dbReference type="RefSeq" id="XP_068369438.1">
    <property type="nucleotide sequence ID" value="XM_068497174.1"/>
</dbReference>
<evidence type="ECO:0000313" key="7">
    <source>
        <dbReference type="Proteomes" id="UP000179807"/>
    </source>
</evidence>
<dbReference type="EMBL" id="MLAK01000123">
    <property type="protein sequence ID" value="OHT16302.1"/>
    <property type="molecule type" value="Genomic_DNA"/>
</dbReference>
<dbReference type="InterPro" id="IPR004181">
    <property type="entry name" value="Znf_MIZ"/>
</dbReference>
<keyword evidence="1" id="KW-0479">Metal-binding</keyword>
<keyword evidence="3" id="KW-0862">Zinc</keyword>
<evidence type="ECO:0000256" key="1">
    <source>
        <dbReference type="ARBA" id="ARBA00022723"/>
    </source>
</evidence>
<dbReference type="Pfam" id="PF02891">
    <property type="entry name" value="zf-MIZ"/>
    <property type="match status" value="1"/>
</dbReference>